<evidence type="ECO:0000313" key="9">
    <source>
        <dbReference type="EMBL" id="KKY00281.1"/>
    </source>
</evidence>
<evidence type="ECO:0000256" key="2">
    <source>
        <dbReference type="ARBA" id="ARBA00022741"/>
    </source>
</evidence>
<protein>
    <submittedName>
        <fullName evidence="9">DNA mismatch repair protein MutS</fullName>
    </submittedName>
</protein>
<dbReference type="SUPFAM" id="SSF55271">
    <property type="entry name" value="DNA repair protein MutS, domain I"/>
    <property type="match status" value="1"/>
</dbReference>
<evidence type="ECO:0000259" key="7">
    <source>
        <dbReference type="Pfam" id="PF01624"/>
    </source>
</evidence>
<keyword evidence="6" id="KW-0234">DNA repair</keyword>
<feature type="non-terminal residue" evidence="9">
    <location>
        <position position="243"/>
    </location>
</feature>
<comment type="caution">
    <text evidence="9">The sequence shown here is derived from an EMBL/GenBank/DDBJ whole genome shotgun (WGS) entry which is preliminary data.</text>
</comment>
<dbReference type="GO" id="GO:0006298">
    <property type="term" value="P:mismatch repair"/>
    <property type="evidence" value="ECO:0007669"/>
    <property type="project" value="InterPro"/>
</dbReference>
<dbReference type="InterPro" id="IPR036678">
    <property type="entry name" value="MutS_con_dom_sf"/>
</dbReference>
<keyword evidence="3" id="KW-0227">DNA damage</keyword>
<evidence type="ECO:0000256" key="1">
    <source>
        <dbReference type="ARBA" id="ARBA00006271"/>
    </source>
</evidence>
<dbReference type="GO" id="GO:0030983">
    <property type="term" value="F:mismatched DNA binding"/>
    <property type="evidence" value="ECO:0007669"/>
    <property type="project" value="InterPro"/>
</dbReference>
<dbReference type="Pfam" id="PF05188">
    <property type="entry name" value="MutS_II"/>
    <property type="match status" value="1"/>
</dbReference>
<dbReference type="PATRIC" id="fig|1629550.3.peg.2482"/>
<keyword evidence="4" id="KW-0067">ATP-binding</keyword>
<comment type="similarity">
    <text evidence="1">Belongs to the DNA mismatch repair MutS family.</text>
</comment>
<evidence type="ECO:0000256" key="6">
    <source>
        <dbReference type="ARBA" id="ARBA00023204"/>
    </source>
</evidence>
<evidence type="ECO:0000256" key="4">
    <source>
        <dbReference type="ARBA" id="ARBA00022840"/>
    </source>
</evidence>
<dbReference type="EMBL" id="LBBT01000303">
    <property type="protein sequence ID" value="KKY00281.1"/>
    <property type="molecule type" value="Genomic_DNA"/>
</dbReference>
<keyword evidence="5" id="KW-0238">DNA-binding</keyword>
<keyword evidence="10" id="KW-1185">Reference proteome</keyword>
<dbReference type="InterPro" id="IPR016151">
    <property type="entry name" value="DNA_mismatch_repair_MutS_N"/>
</dbReference>
<keyword evidence="2" id="KW-0547">Nucleotide-binding</keyword>
<dbReference type="InterPro" id="IPR007695">
    <property type="entry name" value="DNA_mismatch_repair_MutS-lik_N"/>
</dbReference>
<dbReference type="FunFam" id="3.40.1170.10:FF:000001">
    <property type="entry name" value="DNA mismatch repair protein MutS"/>
    <property type="match status" value="1"/>
</dbReference>
<dbReference type="Pfam" id="PF01624">
    <property type="entry name" value="MutS_I"/>
    <property type="match status" value="1"/>
</dbReference>
<evidence type="ECO:0000256" key="3">
    <source>
        <dbReference type="ARBA" id="ARBA00022763"/>
    </source>
</evidence>
<dbReference type="SUPFAM" id="SSF53150">
    <property type="entry name" value="DNA repair protein MutS, domain II"/>
    <property type="match status" value="1"/>
</dbReference>
<gene>
    <name evidence="9" type="ORF">VN21_15080</name>
</gene>
<evidence type="ECO:0000259" key="8">
    <source>
        <dbReference type="Pfam" id="PF05188"/>
    </source>
</evidence>
<dbReference type="GO" id="GO:0005524">
    <property type="term" value="F:ATP binding"/>
    <property type="evidence" value="ECO:0007669"/>
    <property type="project" value="UniProtKB-KW"/>
</dbReference>
<dbReference type="Gene3D" id="3.30.420.110">
    <property type="entry name" value="MutS, connector domain"/>
    <property type="match status" value="1"/>
</dbReference>
<proteinExistence type="inferred from homology"/>
<sequence length="243" mass="27845">MNIDRSKLTPMMRQYFEVKNRYNDCIMFFRLGDFYEMFFEDAIVASKTLEIALTGRECGMDERAPMCGIPFHSSQNYISKLVENGYKVAICEQVEDVNASKGIVKRDVVRVITPGTVLEGALLENKKNNYLLAMYTDGEKIGISYTDISTGEVNATYLSEEKLVEEIAKIHPTEIIANDLNTVEKIRNIATLSNIYINENFDESYLDENILNKYFSTEYLKNLKLDEFGLISSSLCIILNYIY</sequence>
<dbReference type="AlphaFoldDB" id="A0A0M3DDS9"/>
<organism evidence="9 10">
    <name type="scientific">Paraclostridium benzoelyticum</name>
    <dbReference type="NCBI Taxonomy" id="1629550"/>
    <lineage>
        <taxon>Bacteria</taxon>
        <taxon>Bacillati</taxon>
        <taxon>Bacillota</taxon>
        <taxon>Clostridia</taxon>
        <taxon>Peptostreptococcales</taxon>
        <taxon>Peptostreptococcaceae</taxon>
        <taxon>Paraclostridium</taxon>
    </lineage>
</organism>
<reference evidence="9 10" key="1">
    <citation type="submission" date="2015-04" db="EMBL/GenBank/DDBJ databases">
        <title>Microcin producing Clostridium sp. JC272T.</title>
        <authorList>
            <person name="Jyothsna T."/>
            <person name="Sasikala C."/>
            <person name="Ramana C."/>
        </authorList>
    </citation>
    <scope>NUCLEOTIDE SEQUENCE [LARGE SCALE GENOMIC DNA]</scope>
    <source>
        <strain evidence="9 10">JC272</strain>
    </source>
</reference>
<name>A0A0M3DDS9_9FIRM</name>
<accession>A0A0M3DDS9</accession>
<feature type="domain" description="DNA mismatch repair protein MutS-like N-terminal" evidence="7">
    <location>
        <begin position="9"/>
        <end position="119"/>
    </location>
</feature>
<dbReference type="Gene3D" id="3.40.1170.10">
    <property type="entry name" value="DNA repair protein MutS, domain I"/>
    <property type="match status" value="1"/>
</dbReference>
<dbReference type="Proteomes" id="UP000034407">
    <property type="component" value="Unassembled WGS sequence"/>
</dbReference>
<evidence type="ECO:0000256" key="5">
    <source>
        <dbReference type="ARBA" id="ARBA00023125"/>
    </source>
</evidence>
<feature type="domain" description="DNA mismatch repair protein MutS connector" evidence="8">
    <location>
        <begin position="129"/>
        <end position="242"/>
    </location>
</feature>
<evidence type="ECO:0000313" key="10">
    <source>
        <dbReference type="Proteomes" id="UP000034407"/>
    </source>
</evidence>
<dbReference type="InterPro" id="IPR007860">
    <property type="entry name" value="DNA_mmatch_repair_MutS_con_dom"/>
</dbReference>